<dbReference type="InterPro" id="IPR002509">
    <property type="entry name" value="NODB_dom"/>
</dbReference>
<keyword evidence="4" id="KW-0378">Hydrolase</keyword>
<dbReference type="PANTHER" id="PTHR46471">
    <property type="entry name" value="CHITIN DEACETYLASE"/>
    <property type="match status" value="1"/>
</dbReference>
<evidence type="ECO:0000256" key="4">
    <source>
        <dbReference type="ARBA" id="ARBA00022801"/>
    </source>
</evidence>
<evidence type="ECO:0000256" key="3">
    <source>
        <dbReference type="ARBA" id="ARBA00022729"/>
    </source>
</evidence>
<dbReference type="AlphaFoldDB" id="A0A9P5SJQ1"/>
<reference evidence="8" key="1">
    <citation type="journal article" date="2020" name="Fungal Divers.">
        <title>Resolving the Mortierellaceae phylogeny through synthesis of multi-gene phylogenetics and phylogenomics.</title>
        <authorList>
            <person name="Vandepol N."/>
            <person name="Liber J."/>
            <person name="Desiro A."/>
            <person name="Na H."/>
            <person name="Kennedy M."/>
            <person name="Barry K."/>
            <person name="Grigoriev I.V."/>
            <person name="Miller A.N."/>
            <person name="O'Donnell K."/>
            <person name="Stajich J.E."/>
            <person name="Bonito G."/>
        </authorList>
    </citation>
    <scope>NUCLEOTIDE SEQUENCE</scope>
    <source>
        <strain evidence="8">NVP1</strain>
    </source>
</reference>
<proteinExistence type="predicted"/>
<dbReference type="PROSITE" id="PS51677">
    <property type="entry name" value="NODB"/>
    <property type="match status" value="1"/>
</dbReference>
<dbReference type="SUPFAM" id="SSF88713">
    <property type="entry name" value="Glycoside hydrolase/deacetylase"/>
    <property type="match status" value="1"/>
</dbReference>
<name>A0A9P5SJQ1_9FUNG</name>
<accession>A0A9P5SJQ1</accession>
<dbReference type="Proteomes" id="UP000696485">
    <property type="component" value="Unassembled WGS sequence"/>
</dbReference>
<feature type="domain" description="NodB homology" evidence="7">
    <location>
        <begin position="35"/>
        <end position="229"/>
    </location>
</feature>
<evidence type="ECO:0000259" key="7">
    <source>
        <dbReference type="PROSITE" id="PS51677"/>
    </source>
</evidence>
<gene>
    <name evidence="8" type="ORF">BG006_005950</name>
</gene>
<dbReference type="GO" id="GO:0046872">
    <property type="term" value="F:metal ion binding"/>
    <property type="evidence" value="ECO:0007669"/>
    <property type="project" value="UniProtKB-KW"/>
</dbReference>
<comment type="cofactor">
    <cofactor evidence="1">
        <name>Co(2+)</name>
        <dbReference type="ChEBI" id="CHEBI:48828"/>
    </cofactor>
</comment>
<dbReference type="Pfam" id="PF01522">
    <property type="entry name" value="Polysacc_deac_1"/>
    <property type="match status" value="1"/>
</dbReference>
<evidence type="ECO:0000313" key="8">
    <source>
        <dbReference type="EMBL" id="KAF9331179.1"/>
    </source>
</evidence>
<evidence type="ECO:0000256" key="1">
    <source>
        <dbReference type="ARBA" id="ARBA00001941"/>
    </source>
</evidence>
<dbReference type="PANTHER" id="PTHR46471:SF2">
    <property type="entry name" value="CHITIN DEACETYLASE-RELATED"/>
    <property type="match status" value="1"/>
</dbReference>
<dbReference type="GO" id="GO:0016810">
    <property type="term" value="F:hydrolase activity, acting on carbon-nitrogen (but not peptide) bonds"/>
    <property type="evidence" value="ECO:0007669"/>
    <property type="project" value="InterPro"/>
</dbReference>
<dbReference type="Gene3D" id="3.20.20.370">
    <property type="entry name" value="Glycoside hydrolase/deacetylase"/>
    <property type="match status" value="1"/>
</dbReference>
<keyword evidence="3 6" id="KW-0732">Signal</keyword>
<keyword evidence="5" id="KW-0119">Carbohydrate metabolism</keyword>
<feature type="signal peptide" evidence="6">
    <location>
        <begin position="1"/>
        <end position="20"/>
    </location>
</feature>
<comment type="caution">
    <text evidence="8">The sequence shown here is derived from an EMBL/GenBank/DDBJ whole genome shotgun (WGS) entry which is preliminary data.</text>
</comment>
<keyword evidence="9" id="KW-1185">Reference proteome</keyword>
<dbReference type="EMBL" id="JAAAUY010000342">
    <property type="protein sequence ID" value="KAF9331179.1"/>
    <property type="molecule type" value="Genomic_DNA"/>
</dbReference>
<dbReference type="InterPro" id="IPR011330">
    <property type="entry name" value="Glyco_hydro/deAcase_b/a-brl"/>
</dbReference>
<evidence type="ECO:0000256" key="2">
    <source>
        <dbReference type="ARBA" id="ARBA00022723"/>
    </source>
</evidence>
<evidence type="ECO:0000313" key="9">
    <source>
        <dbReference type="Proteomes" id="UP000696485"/>
    </source>
</evidence>
<dbReference type="GO" id="GO:0005975">
    <property type="term" value="P:carbohydrate metabolic process"/>
    <property type="evidence" value="ECO:0007669"/>
    <property type="project" value="InterPro"/>
</dbReference>
<organism evidence="8 9">
    <name type="scientific">Podila minutissima</name>
    <dbReference type="NCBI Taxonomy" id="64525"/>
    <lineage>
        <taxon>Eukaryota</taxon>
        <taxon>Fungi</taxon>
        <taxon>Fungi incertae sedis</taxon>
        <taxon>Mucoromycota</taxon>
        <taxon>Mortierellomycotina</taxon>
        <taxon>Mortierellomycetes</taxon>
        <taxon>Mortierellales</taxon>
        <taxon>Mortierellaceae</taxon>
        <taxon>Podila</taxon>
    </lineage>
</organism>
<evidence type="ECO:0000256" key="6">
    <source>
        <dbReference type="SAM" id="SignalP"/>
    </source>
</evidence>
<keyword evidence="2" id="KW-0479">Metal-binding</keyword>
<sequence length="306" mass="32883">MKISTFLSCSALFLASLAVAAPDDPNKIDTCTKPGVVAWTIDDGPGMYNDQLLAIMAKKNVTATFFVLGTMIDQNAAQAGALKKILAGGHQLASHTYSHGNLDNMTVDQMKKEVSTTSDTMFKHSGVRPRYMRAPEGRCGVECTKVMTDLGLVISHWNVDTNDWRFMNEKEPLKATEKSMVEVNDLIINNSDPAKDSFILLQHEIHKFSVEHLADRVIDSILKKGYRFVSMEECVGEKAYLEGSVLPSTAGTSTTASATTATMTTTATATATTATTASKEQNNAGAMAQVAAWTMGLTAALGCALI</sequence>
<protein>
    <recommendedName>
        <fullName evidence="7">NodB homology domain-containing protein</fullName>
    </recommendedName>
</protein>
<evidence type="ECO:0000256" key="5">
    <source>
        <dbReference type="ARBA" id="ARBA00023277"/>
    </source>
</evidence>
<feature type="chain" id="PRO_5040273612" description="NodB homology domain-containing protein" evidence="6">
    <location>
        <begin position="21"/>
        <end position="306"/>
    </location>
</feature>